<organism evidence="1 2">
    <name type="scientific">Tetragonisca angustula</name>
    <dbReference type="NCBI Taxonomy" id="166442"/>
    <lineage>
        <taxon>Eukaryota</taxon>
        <taxon>Metazoa</taxon>
        <taxon>Ecdysozoa</taxon>
        <taxon>Arthropoda</taxon>
        <taxon>Hexapoda</taxon>
        <taxon>Insecta</taxon>
        <taxon>Pterygota</taxon>
        <taxon>Neoptera</taxon>
        <taxon>Endopterygota</taxon>
        <taxon>Hymenoptera</taxon>
        <taxon>Apocrita</taxon>
        <taxon>Aculeata</taxon>
        <taxon>Apoidea</taxon>
        <taxon>Anthophila</taxon>
        <taxon>Apidae</taxon>
        <taxon>Tetragonisca</taxon>
    </lineage>
</organism>
<accession>A0AAW0ZZD0</accession>
<protein>
    <submittedName>
        <fullName evidence="1">Uncharacterized protein</fullName>
    </submittedName>
</protein>
<evidence type="ECO:0000313" key="2">
    <source>
        <dbReference type="Proteomes" id="UP001432146"/>
    </source>
</evidence>
<name>A0AAW0ZZD0_9HYME</name>
<comment type="caution">
    <text evidence="1">The sequence shown here is derived from an EMBL/GenBank/DDBJ whole genome shotgun (WGS) entry which is preliminary data.</text>
</comment>
<gene>
    <name evidence="1" type="ORF">QLX08_005161</name>
</gene>
<reference evidence="1 2" key="1">
    <citation type="submission" date="2024-05" db="EMBL/GenBank/DDBJ databases">
        <title>The nuclear and mitochondrial genome assemblies of Tetragonisca angustula (Apidae: Meliponini), a tiny yet remarkable pollinator in the Neotropics.</title>
        <authorList>
            <person name="Ferrari R."/>
            <person name="Ricardo P.C."/>
            <person name="Dias F.C."/>
            <person name="Araujo N.S."/>
            <person name="Soares D.O."/>
            <person name="Zhou Q.-S."/>
            <person name="Zhu C.-D."/>
            <person name="Coutinho L."/>
            <person name="Airas M.C."/>
            <person name="Batista T.M."/>
        </authorList>
    </citation>
    <scope>NUCLEOTIDE SEQUENCE [LARGE SCALE GENOMIC DNA]</scope>
    <source>
        <strain evidence="1">ASF017062</strain>
        <tissue evidence="1">Abdomen</tissue>
    </source>
</reference>
<dbReference type="Proteomes" id="UP001432146">
    <property type="component" value="Unassembled WGS sequence"/>
</dbReference>
<dbReference type="AlphaFoldDB" id="A0AAW0ZZD0"/>
<evidence type="ECO:0000313" key="1">
    <source>
        <dbReference type="EMBL" id="KAK9302980.1"/>
    </source>
</evidence>
<proteinExistence type="predicted"/>
<keyword evidence="2" id="KW-1185">Reference proteome</keyword>
<dbReference type="EMBL" id="JAWNGG020000085">
    <property type="protein sequence ID" value="KAK9302980.1"/>
    <property type="molecule type" value="Genomic_DNA"/>
</dbReference>
<sequence>MGVLSGGTKALVSKRGAIRDTRLEEQGRPVEISEPLGFPVIRHWAIAGAGISYKAASSPVQALILKQRIVSTILGNRRGESFTSLAFTGRGLVLQGVRRCS</sequence>